<dbReference type="PANTHER" id="PTHR30204:SF97">
    <property type="entry name" value="MERR FAMILY REGULATORY PROTEIN"/>
    <property type="match status" value="1"/>
</dbReference>
<keyword evidence="1" id="KW-0238">DNA-binding</keyword>
<dbReference type="Pfam" id="PF13411">
    <property type="entry name" value="MerR_1"/>
    <property type="match status" value="1"/>
</dbReference>
<dbReference type="PROSITE" id="PS50937">
    <property type="entry name" value="HTH_MERR_2"/>
    <property type="match status" value="1"/>
</dbReference>
<dbReference type="RefSeq" id="WP_185258932.1">
    <property type="nucleotide sequence ID" value="NZ_AP023368.1"/>
</dbReference>
<reference evidence="3 4" key="2">
    <citation type="submission" date="2020-08" db="EMBL/GenBank/DDBJ databases">
        <authorList>
            <person name="Ueki A."/>
            <person name="Tonouchi A."/>
        </authorList>
    </citation>
    <scope>NUCLEOTIDE SEQUENCE [LARGE SCALE GENOMIC DNA]</scope>
    <source>
        <strain evidence="3 4">CTTW</strain>
    </source>
</reference>
<dbReference type="InterPro" id="IPR000551">
    <property type="entry name" value="MerR-type_HTH_dom"/>
</dbReference>
<feature type="domain" description="HTH merR-type" evidence="2">
    <location>
        <begin position="2"/>
        <end position="72"/>
    </location>
</feature>
<name>A0A7I8DJH7_9FIRM</name>
<dbReference type="EMBL" id="AP023368">
    <property type="protein sequence ID" value="BCJ98613.1"/>
    <property type="molecule type" value="Genomic_DNA"/>
</dbReference>
<evidence type="ECO:0000313" key="3">
    <source>
        <dbReference type="EMBL" id="BCJ98613.1"/>
    </source>
</evidence>
<dbReference type="SUPFAM" id="SSF46955">
    <property type="entry name" value="Putative DNA-binding domain"/>
    <property type="match status" value="1"/>
</dbReference>
<protein>
    <recommendedName>
        <fullName evidence="2">HTH merR-type domain-containing protein</fullName>
    </recommendedName>
</protein>
<dbReference type="KEGG" id="acht:bsdcttw_16540"/>
<dbReference type="InterPro" id="IPR047057">
    <property type="entry name" value="MerR_fam"/>
</dbReference>
<dbReference type="AlphaFoldDB" id="A0A7I8DJH7"/>
<dbReference type="GO" id="GO:0003677">
    <property type="term" value="F:DNA binding"/>
    <property type="evidence" value="ECO:0007669"/>
    <property type="project" value="UniProtKB-KW"/>
</dbReference>
<reference evidence="3 4" key="1">
    <citation type="submission" date="2020-08" db="EMBL/GenBank/DDBJ databases">
        <title>Draft genome sequencing of an Anaerocolumna strain isolated from anoxic soil subjected to BSD treatment.</title>
        <authorList>
            <person name="Uek A."/>
            <person name="Tonouchi A."/>
        </authorList>
    </citation>
    <scope>NUCLEOTIDE SEQUENCE [LARGE SCALE GENOMIC DNA]</scope>
    <source>
        <strain evidence="3 4">CTTW</strain>
    </source>
</reference>
<evidence type="ECO:0000256" key="1">
    <source>
        <dbReference type="ARBA" id="ARBA00023125"/>
    </source>
</evidence>
<dbReference type="Gene3D" id="1.10.1660.10">
    <property type="match status" value="1"/>
</dbReference>
<sequence>MLLKIKEFADFCDISVRTLHLYDRLKLLTPTQIDQSNGYRYYDSEQMKELNTIISFKRLGISLADIKDMKAEAYSKEIVISKLQKKKAENNTNIQILNYNNESIDSLLVTLEDQPEKATPEAEAIKLSRIYCLENEKLENEFSHILWL</sequence>
<dbReference type="GO" id="GO:0003700">
    <property type="term" value="F:DNA-binding transcription factor activity"/>
    <property type="evidence" value="ECO:0007669"/>
    <property type="project" value="InterPro"/>
</dbReference>
<evidence type="ECO:0000259" key="2">
    <source>
        <dbReference type="PROSITE" id="PS50937"/>
    </source>
</evidence>
<dbReference type="PANTHER" id="PTHR30204">
    <property type="entry name" value="REDOX-CYCLING DRUG-SENSING TRANSCRIPTIONAL ACTIVATOR SOXR"/>
    <property type="match status" value="1"/>
</dbReference>
<gene>
    <name evidence="3" type="ORF">bsdcttw_16540</name>
</gene>
<dbReference type="SMART" id="SM00422">
    <property type="entry name" value="HTH_MERR"/>
    <property type="match status" value="1"/>
</dbReference>
<proteinExistence type="predicted"/>
<dbReference type="Proteomes" id="UP000515703">
    <property type="component" value="Chromosome"/>
</dbReference>
<organism evidence="3 4">
    <name type="scientific">Anaerocolumna chitinilytica</name>
    <dbReference type="NCBI Taxonomy" id="1727145"/>
    <lineage>
        <taxon>Bacteria</taxon>
        <taxon>Bacillati</taxon>
        <taxon>Bacillota</taxon>
        <taxon>Clostridia</taxon>
        <taxon>Lachnospirales</taxon>
        <taxon>Lachnospiraceae</taxon>
        <taxon>Anaerocolumna</taxon>
    </lineage>
</organism>
<accession>A0A7I8DJH7</accession>
<keyword evidence="4" id="KW-1185">Reference proteome</keyword>
<evidence type="ECO:0000313" key="4">
    <source>
        <dbReference type="Proteomes" id="UP000515703"/>
    </source>
</evidence>
<dbReference type="InterPro" id="IPR009061">
    <property type="entry name" value="DNA-bd_dom_put_sf"/>
</dbReference>